<evidence type="ECO:0000313" key="22">
    <source>
        <dbReference type="Proteomes" id="UP000596660"/>
    </source>
</evidence>
<dbReference type="Gene3D" id="3.80.10.10">
    <property type="entry name" value="Ribonuclease Inhibitor"/>
    <property type="match status" value="3"/>
</dbReference>
<dbReference type="Gramene" id="AUR62022827-RA">
    <property type="protein sequence ID" value="AUR62022827-RA:cds"/>
    <property type="gene ID" value="AUR62022827"/>
</dbReference>
<evidence type="ECO:0000256" key="12">
    <source>
        <dbReference type="ARBA" id="ARBA00022989"/>
    </source>
</evidence>
<proteinExistence type="predicted"/>
<evidence type="ECO:0000256" key="9">
    <source>
        <dbReference type="ARBA" id="ARBA00022741"/>
    </source>
</evidence>
<dbReference type="PROSITE" id="PS00107">
    <property type="entry name" value="PROTEIN_KINASE_ATP"/>
    <property type="match status" value="1"/>
</dbReference>
<evidence type="ECO:0000256" key="2">
    <source>
        <dbReference type="ARBA" id="ARBA00012513"/>
    </source>
</evidence>
<keyword evidence="22" id="KW-1185">Reference proteome</keyword>
<dbReference type="InterPro" id="IPR008271">
    <property type="entry name" value="Ser/Thr_kinase_AS"/>
</dbReference>
<evidence type="ECO:0000256" key="17">
    <source>
        <dbReference type="ARBA" id="ARBA00048679"/>
    </source>
</evidence>
<dbReference type="SUPFAM" id="SSF52058">
    <property type="entry name" value="L domain-like"/>
    <property type="match status" value="1"/>
</dbReference>
<keyword evidence="9 18" id="KW-0547">Nucleotide-binding</keyword>
<evidence type="ECO:0000256" key="7">
    <source>
        <dbReference type="ARBA" id="ARBA00022729"/>
    </source>
</evidence>
<evidence type="ECO:0000256" key="5">
    <source>
        <dbReference type="ARBA" id="ARBA00022679"/>
    </source>
</evidence>
<reference evidence="21" key="2">
    <citation type="submission" date="2021-03" db="UniProtKB">
        <authorList>
            <consortium name="EnsemblPlants"/>
        </authorList>
    </citation>
    <scope>IDENTIFICATION</scope>
</reference>
<dbReference type="FunFam" id="3.30.200.20:FF:000328">
    <property type="entry name" value="Leucine-rich repeat protein kinase family protein"/>
    <property type="match status" value="1"/>
</dbReference>
<keyword evidence="12 19" id="KW-1133">Transmembrane helix</keyword>
<evidence type="ECO:0000256" key="4">
    <source>
        <dbReference type="ARBA" id="ARBA00022614"/>
    </source>
</evidence>
<dbReference type="Gene3D" id="1.10.510.10">
    <property type="entry name" value="Transferase(Phosphotransferase) domain 1"/>
    <property type="match status" value="1"/>
</dbReference>
<evidence type="ECO:0000256" key="14">
    <source>
        <dbReference type="ARBA" id="ARBA00023170"/>
    </source>
</evidence>
<keyword evidence="5" id="KW-0808">Transferase</keyword>
<dbReference type="PROSITE" id="PS50011">
    <property type="entry name" value="PROTEIN_KINASE_DOM"/>
    <property type="match status" value="1"/>
</dbReference>
<dbReference type="Gene3D" id="3.30.200.20">
    <property type="entry name" value="Phosphorylase Kinase, domain 1"/>
    <property type="match status" value="1"/>
</dbReference>
<dbReference type="OMA" id="LLKTIYM"/>
<reference evidence="21" key="1">
    <citation type="journal article" date="2017" name="Nature">
        <title>The genome of Chenopodium quinoa.</title>
        <authorList>
            <person name="Jarvis D.E."/>
            <person name="Ho Y.S."/>
            <person name="Lightfoot D.J."/>
            <person name="Schmoeckel S.M."/>
            <person name="Li B."/>
            <person name="Borm T.J.A."/>
            <person name="Ohyanagi H."/>
            <person name="Mineta K."/>
            <person name="Michell C.T."/>
            <person name="Saber N."/>
            <person name="Kharbatia N.M."/>
            <person name="Rupper R.R."/>
            <person name="Sharp A.R."/>
            <person name="Dally N."/>
            <person name="Boughton B.A."/>
            <person name="Woo Y.H."/>
            <person name="Gao G."/>
            <person name="Schijlen E.G.W.M."/>
            <person name="Guo X."/>
            <person name="Momin A.A."/>
            <person name="Negrao S."/>
            <person name="Al-Babili S."/>
            <person name="Gehring C."/>
            <person name="Roessner U."/>
            <person name="Jung C."/>
            <person name="Murphy K."/>
            <person name="Arold S.T."/>
            <person name="Gojobori T."/>
            <person name="van der Linden C.G."/>
            <person name="van Loo E.N."/>
            <person name="Jellen E.N."/>
            <person name="Maughan P.J."/>
            <person name="Tester M."/>
        </authorList>
    </citation>
    <scope>NUCLEOTIDE SEQUENCE [LARGE SCALE GENOMIC DNA]</scope>
    <source>
        <strain evidence="21">cv. PI 614886</strain>
    </source>
</reference>
<keyword evidence="6 19" id="KW-0812">Transmembrane</keyword>
<dbReference type="Pfam" id="PF00560">
    <property type="entry name" value="LRR_1"/>
    <property type="match status" value="3"/>
</dbReference>
<feature type="transmembrane region" description="Helical" evidence="19">
    <location>
        <begin position="536"/>
        <end position="560"/>
    </location>
</feature>
<dbReference type="InterPro" id="IPR011009">
    <property type="entry name" value="Kinase-like_dom_sf"/>
</dbReference>
<comment type="catalytic activity">
    <reaction evidence="16">
        <text>L-threonyl-[protein] + ATP = O-phospho-L-threonyl-[protein] + ADP + H(+)</text>
        <dbReference type="Rhea" id="RHEA:46608"/>
        <dbReference type="Rhea" id="RHEA-COMP:11060"/>
        <dbReference type="Rhea" id="RHEA-COMP:11605"/>
        <dbReference type="ChEBI" id="CHEBI:15378"/>
        <dbReference type="ChEBI" id="CHEBI:30013"/>
        <dbReference type="ChEBI" id="CHEBI:30616"/>
        <dbReference type="ChEBI" id="CHEBI:61977"/>
        <dbReference type="ChEBI" id="CHEBI:456216"/>
        <dbReference type="EC" id="2.7.11.1"/>
    </reaction>
</comment>
<organism evidence="21 22">
    <name type="scientific">Chenopodium quinoa</name>
    <name type="common">Quinoa</name>
    <dbReference type="NCBI Taxonomy" id="63459"/>
    <lineage>
        <taxon>Eukaryota</taxon>
        <taxon>Viridiplantae</taxon>
        <taxon>Streptophyta</taxon>
        <taxon>Embryophyta</taxon>
        <taxon>Tracheophyta</taxon>
        <taxon>Spermatophyta</taxon>
        <taxon>Magnoliopsida</taxon>
        <taxon>eudicotyledons</taxon>
        <taxon>Gunneridae</taxon>
        <taxon>Pentapetalae</taxon>
        <taxon>Caryophyllales</taxon>
        <taxon>Chenopodiaceae</taxon>
        <taxon>Chenopodioideae</taxon>
        <taxon>Atripliceae</taxon>
        <taxon>Chenopodium</taxon>
    </lineage>
</organism>
<evidence type="ECO:0000256" key="11">
    <source>
        <dbReference type="ARBA" id="ARBA00022840"/>
    </source>
</evidence>
<keyword evidence="15" id="KW-0325">Glycoprotein</keyword>
<accession>A0A803M3M8</accession>
<dbReference type="GO" id="GO:0016020">
    <property type="term" value="C:membrane"/>
    <property type="evidence" value="ECO:0007669"/>
    <property type="project" value="UniProtKB-SubCell"/>
</dbReference>
<protein>
    <recommendedName>
        <fullName evidence="2">non-specific serine/threonine protein kinase</fullName>
        <ecNumber evidence="2">2.7.11.1</ecNumber>
    </recommendedName>
</protein>
<keyword evidence="14" id="KW-0675">Receptor</keyword>
<dbReference type="SMART" id="SM00220">
    <property type="entry name" value="S_TKc"/>
    <property type="match status" value="1"/>
</dbReference>
<evidence type="ECO:0000256" key="3">
    <source>
        <dbReference type="ARBA" id="ARBA00022527"/>
    </source>
</evidence>
<keyword evidence="13 19" id="KW-0472">Membrane</keyword>
<dbReference type="EC" id="2.7.11.1" evidence="2"/>
<dbReference type="GO" id="GO:0004674">
    <property type="term" value="F:protein serine/threonine kinase activity"/>
    <property type="evidence" value="ECO:0007669"/>
    <property type="project" value="UniProtKB-KW"/>
</dbReference>
<evidence type="ECO:0000256" key="8">
    <source>
        <dbReference type="ARBA" id="ARBA00022737"/>
    </source>
</evidence>
<evidence type="ECO:0000256" key="13">
    <source>
        <dbReference type="ARBA" id="ARBA00023136"/>
    </source>
</evidence>
<dbReference type="FunFam" id="1.10.510.10:FF:000309">
    <property type="entry name" value="Leucine-rich repeat receptor-like protein kinase"/>
    <property type="match status" value="1"/>
</dbReference>
<dbReference type="EnsemblPlants" id="AUR62022827-RA">
    <property type="protein sequence ID" value="AUR62022827-RA:cds"/>
    <property type="gene ID" value="AUR62022827"/>
</dbReference>
<dbReference type="FunFam" id="3.80.10.10:FF:000542">
    <property type="entry name" value="Leucine-rich repeat protein kinase family protein"/>
    <property type="match status" value="1"/>
</dbReference>
<dbReference type="CDD" id="cd14066">
    <property type="entry name" value="STKc_IRAK"/>
    <property type="match status" value="1"/>
</dbReference>
<sequence length="938" mass="104588">MGLKAADIMSFFIFFPFPVLQIFRYISIPLDGFPMFVVSMIRTRMDALRSVKKQWQKTPPNWVKGDPCGRKWEGIYCNDSRVISIILPGINLAGPFPEDILSLSELQTFVLVGCNFSGPIPESIVTLRKLTHLFLNMNHFSGNIPRSVGNLTNLVWLDLSENQLDGTLPVSNTTTSGLDKLLKAKHFHLGRNKFSGEIPRELFSSGMSLIHVILNENQLNGSIPETLGLVRNLTVIRLDRNSLSGSVPQNLSMLTNVSELYLANNNLSGPIPDLTRMTLLTFVDLSNNKFDAASVPQWVEELPNLTTLLMANTSLEGNISSTLFNLPQIQTLVLNNNQLNGTVEIPANVSMNLRHLDLRNNSIDGFSSGVYNKSILLDENPFCLRPEAEGNCTTVQPSKYLNFIPLLKCSPPTCFSDPILPSDCKRPYLGNLVFRSFNFSDLANMRYYDFLRDTLQPLLSPQVSIDRVCLVSSMIDTNGYLVLNISFFPPGDEYFNRTGISLVGNVLNNHVFDSPYGPYYYIDKPYTFPGRTRNTALIIGVTVSGFVLLVLTIAAGVYAYRQMKIAQRAAKLNNPFLSWNKGNIPQVKGARWFSFEDVRQCTSDFSSESEIGVGGYGKVYKGKLGTGELVAIKRAQKGSMQGALEFKTEIELLSRVHHKNVVNLVGFCYDKGEQMLIYEYVPNGSLRAALSDSDASFRLSWVKLLDPDDLIAGKSGVRLDWTRRLNIALGAARGLAYLHELADPPIIHRDIKSDNILLTDHLNAKVADFGLSIPFSDDKGQVATQVKGTLGYLDPEYYMTQILTEKSDIYSFGVVMLELVTGKLPLEKHTYIVRVVRDSLKETGSVYNLVDPALRSDILIDTDEFVNLAMKCLQDTGDERPSMNEVVKEIESIIEASNMNYDVESTTTSASFDVTRDSGYPYNSYGSMDSRMSSPFIK</sequence>
<dbReference type="InterPro" id="IPR001245">
    <property type="entry name" value="Ser-Thr/Tyr_kinase_cat_dom"/>
</dbReference>
<dbReference type="FunFam" id="3.80.10.10:FF:000041">
    <property type="entry name" value="LRR receptor-like serine/threonine-protein kinase ERECTA"/>
    <property type="match status" value="1"/>
</dbReference>
<dbReference type="Proteomes" id="UP000596660">
    <property type="component" value="Unplaced"/>
</dbReference>
<evidence type="ECO:0000256" key="19">
    <source>
        <dbReference type="SAM" id="Phobius"/>
    </source>
</evidence>
<dbReference type="Pfam" id="PF07714">
    <property type="entry name" value="PK_Tyr_Ser-Thr"/>
    <property type="match status" value="1"/>
</dbReference>
<name>A0A803M3M8_CHEQI</name>
<keyword evidence="7" id="KW-0732">Signal</keyword>
<dbReference type="AlphaFoldDB" id="A0A803M3M8"/>
<keyword evidence="11 18" id="KW-0067">ATP-binding</keyword>
<keyword evidence="10" id="KW-0418">Kinase</keyword>
<dbReference type="GO" id="GO:0005524">
    <property type="term" value="F:ATP binding"/>
    <property type="evidence" value="ECO:0007669"/>
    <property type="project" value="UniProtKB-UniRule"/>
</dbReference>
<dbReference type="InterPro" id="IPR001611">
    <property type="entry name" value="Leu-rich_rpt"/>
</dbReference>
<keyword evidence="8" id="KW-0677">Repeat</keyword>
<evidence type="ECO:0000256" key="18">
    <source>
        <dbReference type="PROSITE-ProRule" id="PRU10141"/>
    </source>
</evidence>
<dbReference type="InterPro" id="IPR032675">
    <property type="entry name" value="LRR_dom_sf"/>
</dbReference>
<evidence type="ECO:0000256" key="10">
    <source>
        <dbReference type="ARBA" id="ARBA00022777"/>
    </source>
</evidence>
<evidence type="ECO:0000256" key="1">
    <source>
        <dbReference type="ARBA" id="ARBA00004370"/>
    </source>
</evidence>
<evidence type="ECO:0000256" key="16">
    <source>
        <dbReference type="ARBA" id="ARBA00047899"/>
    </source>
</evidence>
<feature type="binding site" evidence="18">
    <location>
        <position position="633"/>
    </location>
    <ligand>
        <name>ATP</name>
        <dbReference type="ChEBI" id="CHEBI:30616"/>
    </ligand>
</feature>
<evidence type="ECO:0000313" key="21">
    <source>
        <dbReference type="EnsemblPlants" id="AUR62022827-RA:cds"/>
    </source>
</evidence>
<keyword evidence="3" id="KW-0723">Serine/threonine-protein kinase</keyword>
<dbReference type="PANTHER" id="PTHR45974:SF266">
    <property type="entry name" value="LEUCINE-RICH REPEAT RECEPTOR PROTEIN KINASE HPCA1"/>
    <property type="match status" value="1"/>
</dbReference>
<dbReference type="PROSITE" id="PS00108">
    <property type="entry name" value="PROTEIN_KINASE_ST"/>
    <property type="match status" value="1"/>
</dbReference>
<dbReference type="SUPFAM" id="SSF56112">
    <property type="entry name" value="Protein kinase-like (PK-like)"/>
    <property type="match status" value="1"/>
</dbReference>
<evidence type="ECO:0000259" key="20">
    <source>
        <dbReference type="PROSITE" id="PS50011"/>
    </source>
</evidence>
<evidence type="ECO:0000256" key="6">
    <source>
        <dbReference type="ARBA" id="ARBA00022692"/>
    </source>
</evidence>
<keyword evidence="4" id="KW-0433">Leucine-rich repeat</keyword>
<dbReference type="InterPro" id="IPR017441">
    <property type="entry name" value="Protein_kinase_ATP_BS"/>
</dbReference>
<comment type="subcellular location">
    <subcellularLocation>
        <location evidence="1">Membrane</location>
    </subcellularLocation>
</comment>
<feature type="domain" description="Protein kinase" evidence="20">
    <location>
        <begin position="605"/>
        <end position="894"/>
    </location>
</feature>
<dbReference type="InterPro" id="IPR000719">
    <property type="entry name" value="Prot_kinase_dom"/>
</dbReference>
<comment type="catalytic activity">
    <reaction evidence="17">
        <text>L-seryl-[protein] + ATP = O-phospho-L-seryl-[protein] + ADP + H(+)</text>
        <dbReference type="Rhea" id="RHEA:17989"/>
        <dbReference type="Rhea" id="RHEA-COMP:9863"/>
        <dbReference type="Rhea" id="RHEA-COMP:11604"/>
        <dbReference type="ChEBI" id="CHEBI:15378"/>
        <dbReference type="ChEBI" id="CHEBI:29999"/>
        <dbReference type="ChEBI" id="CHEBI:30616"/>
        <dbReference type="ChEBI" id="CHEBI:83421"/>
        <dbReference type="ChEBI" id="CHEBI:456216"/>
        <dbReference type="EC" id="2.7.11.1"/>
    </reaction>
</comment>
<evidence type="ECO:0000256" key="15">
    <source>
        <dbReference type="ARBA" id="ARBA00023180"/>
    </source>
</evidence>
<dbReference type="PANTHER" id="PTHR45974">
    <property type="entry name" value="RECEPTOR-LIKE PROTEIN 55"/>
    <property type="match status" value="1"/>
</dbReference>